<feature type="compositionally biased region" description="Low complexity" evidence="3">
    <location>
        <begin position="50"/>
        <end position="65"/>
    </location>
</feature>
<evidence type="ECO:0000256" key="3">
    <source>
        <dbReference type="SAM" id="MobiDB-lite"/>
    </source>
</evidence>
<evidence type="ECO:0000259" key="4">
    <source>
        <dbReference type="Pfam" id="PF25390"/>
    </source>
</evidence>
<feature type="region of interest" description="Disordered" evidence="3">
    <location>
        <begin position="1"/>
        <end position="67"/>
    </location>
</feature>
<accession>A0ABQ7G460</accession>
<feature type="domain" description="RCC1-like" evidence="4">
    <location>
        <begin position="278"/>
        <end position="654"/>
    </location>
</feature>
<dbReference type="EMBL" id="MU070166">
    <property type="protein sequence ID" value="KAF5829393.1"/>
    <property type="molecule type" value="Genomic_DNA"/>
</dbReference>
<evidence type="ECO:0000256" key="1">
    <source>
        <dbReference type="ARBA" id="ARBA00022737"/>
    </source>
</evidence>
<dbReference type="PANTHER" id="PTHR22870:SF408">
    <property type="entry name" value="OS09G0560450 PROTEIN"/>
    <property type="match status" value="1"/>
</dbReference>
<dbReference type="InterPro" id="IPR009091">
    <property type="entry name" value="RCC1/BLIP-II"/>
</dbReference>
<dbReference type="Pfam" id="PF25390">
    <property type="entry name" value="WD40_RLD"/>
    <property type="match status" value="1"/>
</dbReference>
<organism evidence="5 6">
    <name type="scientific">Dunaliella salina</name>
    <name type="common">Green alga</name>
    <name type="synonym">Protococcus salinus</name>
    <dbReference type="NCBI Taxonomy" id="3046"/>
    <lineage>
        <taxon>Eukaryota</taxon>
        <taxon>Viridiplantae</taxon>
        <taxon>Chlorophyta</taxon>
        <taxon>core chlorophytes</taxon>
        <taxon>Chlorophyceae</taxon>
        <taxon>CS clade</taxon>
        <taxon>Chlamydomonadales</taxon>
        <taxon>Dunaliellaceae</taxon>
        <taxon>Dunaliella</taxon>
    </lineage>
</organism>
<dbReference type="Proteomes" id="UP000815325">
    <property type="component" value="Unassembled WGS sequence"/>
</dbReference>
<dbReference type="PROSITE" id="PS50012">
    <property type="entry name" value="RCC1_3"/>
    <property type="match status" value="7"/>
</dbReference>
<dbReference type="PROSITE" id="PS00626">
    <property type="entry name" value="RCC1_2"/>
    <property type="match status" value="3"/>
</dbReference>
<feature type="repeat" description="RCC1" evidence="2">
    <location>
        <begin position="276"/>
        <end position="338"/>
    </location>
</feature>
<dbReference type="InterPro" id="IPR051210">
    <property type="entry name" value="Ub_ligase/GEF_domain"/>
</dbReference>
<feature type="repeat" description="RCC1" evidence="2">
    <location>
        <begin position="444"/>
        <end position="513"/>
    </location>
</feature>
<comment type="caution">
    <text evidence="5">The sequence shown here is derived from an EMBL/GenBank/DDBJ whole genome shotgun (WGS) entry which is preliminary data.</text>
</comment>
<name>A0ABQ7G460_DUNSA</name>
<keyword evidence="1" id="KW-0677">Repeat</keyword>
<evidence type="ECO:0000313" key="6">
    <source>
        <dbReference type="Proteomes" id="UP000815325"/>
    </source>
</evidence>
<feature type="region of interest" description="Disordered" evidence="3">
    <location>
        <begin position="668"/>
        <end position="693"/>
    </location>
</feature>
<dbReference type="PANTHER" id="PTHR22870">
    <property type="entry name" value="REGULATOR OF CHROMOSOME CONDENSATION"/>
    <property type="match status" value="1"/>
</dbReference>
<feature type="repeat" description="RCC1" evidence="2">
    <location>
        <begin position="339"/>
        <end position="391"/>
    </location>
</feature>
<reference evidence="5" key="1">
    <citation type="submission" date="2017-08" db="EMBL/GenBank/DDBJ databases">
        <authorList>
            <person name="Polle J.E."/>
            <person name="Barry K."/>
            <person name="Cushman J."/>
            <person name="Schmutz J."/>
            <person name="Tran D."/>
            <person name="Hathwaick L.T."/>
            <person name="Yim W.C."/>
            <person name="Jenkins J."/>
            <person name="Mckie-Krisberg Z.M."/>
            <person name="Prochnik S."/>
            <person name="Lindquist E."/>
            <person name="Dockter R.B."/>
            <person name="Adam C."/>
            <person name="Molina H."/>
            <person name="Bunkerborg J."/>
            <person name="Jin E."/>
            <person name="Buchheim M."/>
            <person name="Magnuson J."/>
        </authorList>
    </citation>
    <scope>NUCLEOTIDE SEQUENCE</scope>
    <source>
        <strain evidence="5">CCAP 19/18</strain>
    </source>
</reference>
<dbReference type="SUPFAM" id="SSF50985">
    <property type="entry name" value="RCC1/BLIP-II"/>
    <property type="match status" value="1"/>
</dbReference>
<dbReference type="InterPro" id="IPR000408">
    <property type="entry name" value="Reg_chr_condens"/>
</dbReference>
<dbReference type="Gene3D" id="2.130.10.30">
    <property type="entry name" value="Regulator of chromosome condensation 1/beta-lactamase-inhibitor protein II"/>
    <property type="match status" value="2"/>
</dbReference>
<feature type="repeat" description="RCC1" evidence="2">
    <location>
        <begin position="514"/>
        <end position="572"/>
    </location>
</feature>
<protein>
    <submittedName>
        <fullName evidence="5">Regulator of chromosome condensation 1/beta-lactamase-inhibitor protein II</fullName>
    </submittedName>
</protein>
<dbReference type="InterPro" id="IPR058923">
    <property type="entry name" value="RCC1-like_dom"/>
</dbReference>
<feature type="compositionally biased region" description="Basic and acidic residues" evidence="3">
    <location>
        <begin position="677"/>
        <end position="686"/>
    </location>
</feature>
<feature type="repeat" description="RCC1" evidence="2">
    <location>
        <begin position="576"/>
        <end position="625"/>
    </location>
</feature>
<gene>
    <name evidence="5" type="ORF">DUNSADRAFT_16162</name>
</gene>
<evidence type="ECO:0000313" key="5">
    <source>
        <dbReference type="EMBL" id="KAF5829393.1"/>
    </source>
</evidence>
<proteinExistence type="predicted"/>
<feature type="repeat" description="RCC1" evidence="2">
    <location>
        <begin position="626"/>
        <end position="653"/>
    </location>
</feature>
<feature type="repeat" description="RCC1" evidence="2">
    <location>
        <begin position="392"/>
        <end position="443"/>
    </location>
</feature>
<evidence type="ECO:0000256" key="2">
    <source>
        <dbReference type="PROSITE-ProRule" id="PRU00235"/>
    </source>
</evidence>
<keyword evidence="6" id="KW-1185">Reference proteome</keyword>
<dbReference type="PRINTS" id="PR00633">
    <property type="entry name" value="RCCNDNSATION"/>
</dbReference>
<sequence length="693" mass="74908">MTSADPKRAPGKRTSTRLAMKRDAKKKDQHRQQQQQQHVASAALEKHQEPCAPAPAQHAQHEQQPVCQGRPLEESWAVEFAHAAQQMEPKRSPPASPLLDKKPAVVIEPVLVEEPNPQLIPQYCPQLGPSTAIVSGLHHSYPTQPETQPVRTARQRGDLQCGLWSLLPEELVEIILKQCTLHQLGQLESTCSFFRGNKTIERIAKQRLKAVPRAKGLKPCKKDGETHTMLLHYVQCQSAAAAQATSIACGAYHSAVLMLPRQMEGFSMEPCHVPRHSLFTYGRGFHGQLGTESHANSRSPAAVSLGFKPCLDQPDAEEETMPAVVACGAHHSTAISRKGELFSWGLGCHGELGLGRWSPLELTLPRQCSAPQVRIVSVACGNSHTLAIAENGTLWSCGKNRHGQLGNGTMQDGTRLQPVLHVGNCRIVSAAAGISHSMALASDGSLFTWGDGSCGQLGHSQLQQIAAAMPQENPLTMITAQKITRLEPSALAPENRITAIAAGGHHSMALTVGGNILAFGANSQGQLGLGDTINRWKPTRIKLQMSAEEEGRCLRVVQVACGASFSMALFSNQGSLEVRTTGSNSYGQLGQGDRVGRLTFKPIMKVPDVVAVQAGDEHAAAVTASGDLYMWGRGDSGQLGMGDNRAKWKPSLLKEFVVVHPDKTLRRNKRSQPFIRPMKETGKADKTPSIPLL</sequence>